<dbReference type="SUPFAM" id="SSF52172">
    <property type="entry name" value="CheY-like"/>
    <property type="match status" value="1"/>
</dbReference>
<evidence type="ECO:0000313" key="3">
    <source>
        <dbReference type="EMBL" id="QQR30773.1"/>
    </source>
</evidence>
<evidence type="ECO:0000313" key="2">
    <source>
        <dbReference type="EMBL" id="ASB41514.1"/>
    </source>
</evidence>
<dbReference type="KEGG" id="amur:ADH66_13145"/>
<name>A0A1Z2XSS9_9FIRM</name>
<dbReference type="EMBL" id="CP065321">
    <property type="protein sequence ID" value="QQR30773.1"/>
    <property type="molecule type" value="Genomic_DNA"/>
</dbReference>
<dbReference type="Pfam" id="PF03861">
    <property type="entry name" value="ANTAR"/>
    <property type="match status" value="1"/>
</dbReference>
<dbReference type="Proteomes" id="UP000596035">
    <property type="component" value="Chromosome"/>
</dbReference>
<sequence>MGLEERAYSMLVISGGDKFNRALEGFVPSALLPHIQFAGSISEGRRVLNERAFDFVLVNSPLPDGTGVGFAIDVSAAPERVVVLMVKAELHGGVYQKAAPHGVFTLQKPLSRPGMDQALRWMVSAREKLRRVEKKSLSLEEKMAEIRLVNRAKWALINERGMDEPQAHRYIEKLSMDMCVTRGQVARNILGD</sequence>
<keyword evidence="4" id="KW-1185">Reference proteome</keyword>
<dbReference type="PROSITE" id="PS50921">
    <property type="entry name" value="ANTAR"/>
    <property type="match status" value="1"/>
</dbReference>
<feature type="domain" description="ANTAR" evidence="1">
    <location>
        <begin position="129"/>
        <end position="190"/>
    </location>
</feature>
<dbReference type="Proteomes" id="UP000196710">
    <property type="component" value="Chromosome"/>
</dbReference>
<proteinExistence type="predicted"/>
<evidence type="ECO:0000313" key="4">
    <source>
        <dbReference type="Proteomes" id="UP000196710"/>
    </source>
</evidence>
<evidence type="ECO:0000259" key="1">
    <source>
        <dbReference type="PROSITE" id="PS50921"/>
    </source>
</evidence>
<organism evidence="3 5">
    <name type="scientific">Acutalibacter muris</name>
    <dbReference type="NCBI Taxonomy" id="1796620"/>
    <lineage>
        <taxon>Bacteria</taxon>
        <taxon>Bacillati</taxon>
        <taxon>Bacillota</taxon>
        <taxon>Clostridia</taxon>
        <taxon>Eubacteriales</taxon>
        <taxon>Acutalibacteraceae</taxon>
        <taxon>Acutalibacter</taxon>
    </lineage>
</organism>
<dbReference type="AlphaFoldDB" id="A0A1Z2XSS9"/>
<dbReference type="Gene3D" id="1.10.10.10">
    <property type="entry name" value="Winged helix-like DNA-binding domain superfamily/Winged helix DNA-binding domain"/>
    <property type="match status" value="1"/>
</dbReference>
<dbReference type="RefSeq" id="WP_066539827.1">
    <property type="nucleotide sequence ID" value="NZ_CAJTCQ010000005.1"/>
</dbReference>
<dbReference type="SMART" id="SM01012">
    <property type="entry name" value="ANTAR"/>
    <property type="match status" value="1"/>
</dbReference>
<dbReference type="GO" id="GO:0003723">
    <property type="term" value="F:RNA binding"/>
    <property type="evidence" value="ECO:0007669"/>
    <property type="project" value="InterPro"/>
</dbReference>
<evidence type="ECO:0000313" key="5">
    <source>
        <dbReference type="Proteomes" id="UP000596035"/>
    </source>
</evidence>
<reference evidence="4" key="2">
    <citation type="submission" date="2017-05" db="EMBL/GenBank/DDBJ databases">
        <title>Improved OligoMM genomes.</title>
        <authorList>
            <person name="Garzetti D."/>
        </authorList>
    </citation>
    <scope>NUCLEOTIDE SEQUENCE [LARGE SCALE GENOMIC DNA]</scope>
    <source>
        <strain evidence="4">KB18</strain>
    </source>
</reference>
<reference evidence="3 5" key="3">
    <citation type="submission" date="2020-11" db="EMBL/GenBank/DDBJ databases">
        <title>Closed and high quality bacterial genomes of the OMM12 community.</title>
        <authorList>
            <person name="Marbouty M."/>
            <person name="Lamy-Besnier Q."/>
            <person name="Debarbieux L."/>
            <person name="Koszul R."/>
        </authorList>
    </citation>
    <scope>NUCLEOTIDE SEQUENCE [LARGE SCALE GENOMIC DNA]</scope>
    <source>
        <strain evidence="3 5">KB18</strain>
    </source>
</reference>
<gene>
    <name evidence="2" type="ORF">ADH66_13145</name>
    <name evidence="3" type="ORF">I5Q82_03480</name>
</gene>
<accession>A0A1Z2XSS9</accession>
<dbReference type="EMBL" id="CP021422">
    <property type="protein sequence ID" value="ASB41514.1"/>
    <property type="molecule type" value="Genomic_DNA"/>
</dbReference>
<dbReference type="InterPro" id="IPR036388">
    <property type="entry name" value="WH-like_DNA-bd_sf"/>
</dbReference>
<protein>
    <submittedName>
        <fullName evidence="2">Antitermination regulator</fullName>
    </submittedName>
    <submittedName>
        <fullName evidence="3">Response regulator</fullName>
    </submittedName>
</protein>
<reference evidence="2" key="1">
    <citation type="journal article" date="2017" name="Genome Announc.">
        <title>High-Quality Whole-Genome Sequences of the Oligo-Mouse-Microbiota Bacterial Community.</title>
        <authorList>
            <person name="Garzetti D."/>
            <person name="Brugiroux S."/>
            <person name="Bunk B."/>
            <person name="Pukall R."/>
            <person name="McCoy K.D."/>
            <person name="Macpherson A.J."/>
            <person name="Stecher B."/>
        </authorList>
    </citation>
    <scope>NUCLEOTIDE SEQUENCE</scope>
    <source>
        <strain evidence="2">KB18</strain>
    </source>
</reference>
<dbReference type="InterPro" id="IPR005561">
    <property type="entry name" value="ANTAR"/>
</dbReference>
<dbReference type="InterPro" id="IPR011006">
    <property type="entry name" value="CheY-like_superfamily"/>
</dbReference>